<dbReference type="EMBL" id="LN681225">
    <property type="protein sequence ID" value="CEK10233.1"/>
    <property type="molecule type" value="Genomic_DNA"/>
</dbReference>
<evidence type="ECO:0000313" key="1">
    <source>
        <dbReference type="EMBL" id="CEK10233.1"/>
    </source>
</evidence>
<evidence type="ECO:0000313" key="2">
    <source>
        <dbReference type="Proteomes" id="UP000032803"/>
    </source>
</evidence>
<dbReference type="SUPFAM" id="SSF56112">
    <property type="entry name" value="Protein kinase-like (PK-like)"/>
    <property type="match status" value="1"/>
</dbReference>
<name>A0A0A8UNB8_LEGHA</name>
<dbReference type="Proteomes" id="UP000032803">
    <property type="component" value="Chromosome I"/>
</dbReference>
<dbReference type="KEGG" id="lha:LHA_1178"/>
<protein>
    <recommendedName>
        <fullName evidence="3">Aminoglycoside phosphotransferase domain-containing protein</fullName>
    </recommendedName>
</protein>
<dbReference type="OrthoDB" id="9777791at2"/>
<proteinExistence type="predicted"/>
<sequence>MKLVDLIKEEQLISFENDKANAIAIPSRQQMKYIIGIQNKNAFFAGLRMLGTRTLKALVGKTILSVIYQSGLLKYLLKKNLVMINENNELIEAIRKDYQGSTGINIYVGSAKSRNLSLTLQVVSQGNEYYVRYPMSKTSEEFTAKEIENINFLNQQRIQCPTQQVDKMITLTQNPTPLYAYKGIPRYKTSTSLCVQKMKLLRQLASNETETLQENTFFIEQVQEIKRMLVRNALALSPNLLPIFEKIVSGLKNISLKKAFFHGDFSPDNILKSSGKLYLIDFEYSQPLFFACFDLFHYLYKAKKFHLKIISLQDIKIIDTYLKKTYNGYPYSLKDESNSLVLVKLYIFYLFLLLKRFLVDEQIKTANPVIERLQTSIHNLFVDSKL</sequence>
<dbReference type="AlphaFoldDB" id="A0A0A8UNB8"/>
<accession>A0A0A8UNB8</accession>
<gene>
    <name evidence="1" type="ORF">LHA_1178</name>
</gene>
<dbReference type="STRING" id="449.LHA_1178"/>
<reference evidence="2" key="1">
    <citation type="submission" date="2014-09" db="EMBL/GenBank/DDBJ databases">
        <authorList>
            <person name="Gomez-Valero L."/>
        </authorList>
    </citation>
    <scope>NUCLEOTIDE SEQUENCE [LARGE SCALE GENOMIC DNA]</scope>
    <source>
        <strain evidence="2">ATCC35250</strain>
    </source>
</reference>
<dbReference type="InterPro" id="IPR011009">
    <property type="entry name" value="Kinase-like_dom_sf"/>
</dbReference>
<evidence type="ECO:0008006" key="3">
    <source>
        <dbReference type="Google" id="ProtNLM"/>
    </source>
</evidence>
<organism evidence="1 2">
    <name type="scientific">Legionella hackeliae</name>
    <dbReference type="NCBI Taxonomy" id="449"/>
    <lineage>
        <taxon>Bacteria</taxon>
        <taxon>Pseudomonadati</taxon>
        <taxon>Pseudomonadota</taxon>
        <taxon>Gammaproteobacteria</taxon>
        <taxon>Legionellales</taxon>
        <taxon>Legionellaceae</taxon>
        <taxon>Legionella</taxon>
    </lineage>
</organism>
<dbReference type="HOGENOM" id="CLU_715308_0_0_6"/>
<keyword evidence="2" id="KW-1185">Reference proteome</keyword>
<dbReference type="Gene3D" id="3.90.1200.10">
    <property type="match status" value="1"/>
</dbReference>
<dbReference type="RefSeq" id="WP_045105641.1">
    <property type="nucleotide sequence ID" value="NZ_LN681225.1"/>
</dbReference>
<dbReference type="PATRIC" id="fig|449.7.peg.3190"/>